<feature type="active site" description="Nucleophile" evidence="11">
    <location>
        <position position="84"/>
    </location>
</feature>
<dbReference type="PROSITE" id="PS51553">
    <property type="entry name" value="GMPS_ATP_PPASE"/>
    <property type="match status" value="1"/>
</dbReference>
<dbReference type="InterPro" id="IPR022955">
    <property type="entry name" value="GMP_synthase"/>
</dbReference>
<dbReference type="NCBIfam" id="NF000848">
    <property type="entry name" value="PRK00074.1"/>
    <property type="match status" value="1"/>
</dbReference>
<dbReference type="Pfam" id="PF02540">
    <property type="entry name" value="NAD_synthase"/>
    <property type="match status" value="1"/>
</dbReference>
<evidence type="ECO:0000256" key="3">
    <source>
        <dbReference type="ARBA" id="ARBA00012746"/>
    </source>
</evidence>
<dbReference type="PRINTS" id="PR00096">
    <property type="entry name" value="GATASE"/>
</dbReference>
<keyword evidence="7 11" id="KW-0332">GMP biosynthesis</keyword>
<feature type="active site" evidence="11">
    <location>
        <position position="180"/>
    </location>
</feature>
<dbReference type="UniPathway" id="UPA00189">
    <property type="reaction ID" value="UER00296"/>
</dbReference>
<dbReference type="KEGG" id="bcig:AB162_598"/>
<evidence type="ECO:0000256" key="2">
    <source>
        <dbReference type="ARBA" id="ARBA00005153"/>
    </source>
</evidence>
<dbReference type="Gene3D" id="3.40.50.880">
    <property type="match status" value="1"/>
</dbReference>
<dbReference type="PANTHER" id="PTHR11922">
    <property type="entry name" value="GMP SYNTHASE-RELATED"/>
    <property type="match status" value="1"/>
</dbReference>
<evidence type="ECO:0000313" key="14">
    <source>
        <dbReference type="EMBL" id="AKZ66172.1"/>
    </source>
</evidence>
<comment type="subunit">
    <text evidence="11">Homodimer.</text>
</comment>
<evidence type="ECO:0000259" key="13">
    <source>
        <dbReference type="PROSITE" id="PS51553"/>
    </source>
</evidence>
<evidence type="ECO:0000256" key="6">
    <source>
        <dbReference type="ARBA" id="ARBA00022741"/>
    </source>
</evidence>
<evidence type="ECO:0000256" key="11">
    <source>
        <dbReference type="HAMAP-Rule" id="MF_00344"/>
    </source>
</evidence>
<dbReference type="CDD" id="cd01742">
    <property type="entry name" value="GATase1_GMP_Synthase"/>
    <property type="match status" value="1"/>
</dbReference>
<dbReference type="SUPFAM" id="SSF52317">
    <property type="entry name" value="Class I glutamine amidotransferase-like"/>
    <property type="match status" value="1"/>
</dbReference>
<dbReference type="SUPFAM" id="SSF54810">
    <property type="entry name" value="GMP synthetase C-terminal dimerisation domain"/>
    <property type="match status" value="1"/>
</dbReference>
<keyword evidence="8 11" id="KW-0658">Purine biosynthesis</keyword>
<keyword evidence="5 11" id="KW-0436">Ligase</keyword>
<dbReference type="AlphaFoldDB" id="A0A0K2BLV1"/>
<dbReference type="InterPro" id="IPR014729">
    <property type="entry name" value="Rossmann-like_a/b/a_fold"/>
</dbReference>
<dbReference type="PATRIC" id="fig|186490.8.peg.564"/>
<dbReference type="PROSITE" id="PS51273">
    <property type="entry name" value="GATASE_TYPE_1"/>
    <property type="match status" value="1"/>
</dbReference>
<evidence type="ECO:0000256" key="1">
    <source>
        <dbReference type="ARBA" id="ARBA00002332"/>
    </source>
</evidence>
<dbReference type="InterPro" id="IPR017926">
    <property type="entry name" value="GATASE"/>
</dbReference>
<dbReference type="FunFam" id="3.40.50.880:FF:000001">
    <property type="entry name" value="GMP synthase [glutamine-hydrolyzing]"/>
    <property type="match status" value="1"/>
</dbReference>
<evidence type="ECO:0000256" key="12">
    <source>
        <dbReference type="PROSITE-ProRule" id="PRU00886"/>
    </source>
</evidence>
<comment type="function">
    <text evidence="1 11">Catalyzes the synthesis of GMP from XMP.</text>
</comment>
<dbReference type="InterPro" id="IPR022310">
    <property type="entry name" value="NAD/GMP_synthase"/>
</dbReference>
<protein>
    <recommendedName>
        <fullName evidence="4 11">GMP synthase [glutamine-hydrolyzing]</fullName>
        <ecNumber evidence="3 11">6.3.5.2</ecNumber>
    </recommendedName>
    <alternativeName>
        <fullName evidence="11">GMP synthetase</fullName>
    </alternativeName>
    <alternativeName>
        <fullName evidence="11">Glutamine amidotransferase</fullName>
    </alternativeName>
</protein>
<reference evidence="14 15" key="1">
    <citation type="submission" date="2015-06" db="EMBL/GenBank/DDBJ databases">
        <title>Lineage-specific patterns of genome deterioration in obligate symbionts.</title>
        <authorList>
            <person name="Bennett G.M."/>
            <person name="McCutcheon J.P."/>
            <person name="McDonald B.R."/>
            <person name="Moran N.A."/>
        </authorList>
    </citation>
    <scope>NUCLEOTIDE SEQUENCE [LARGE SCALE GENOMIC DNA]</scope>
    <source>
        <strain evidence="14 15">B-GSS</strain>
    </source>
</reference>
<dbReference type="InterPro" id="IPR025777">
    <property type="entry name" value="GMPS_ATP_PPase_dom"/>
</dbReference>
<keyword evidence="9 11" id="KW-0067">ATP-binding</keyword>
<evidence type="ECO:0000256" key="8">
    <source>
        <dbReference type="ARBA" id="ARBA00022755"/>
    </source>
</evidence>
<keyword evidence="6 11" id="KW-0547">Nucleotide-binding</keyword>
<dbReference type="EMBL" id="CP011787">
    <property type="protein sequence ID" value="AKZ66172.1"/>
    <property type="molecule type" value="Genomic_DNA"/>
</dbReference>
<feature type="domain" description="GMPS ATP-PPase" evidence="13">
    <location>
        <begin position="207"/>
        <end position="402"/>
    </location>
</feature>
<dbReference type="GO" id="GO:0003921">
    <property type="term" value="F:GMP synthase activity"/>
    <property type="evidence" value="ECO:0007669"/>
    <property type="project" value="InterPro"/>
</dbReference>
<dbReference type="FunFam" id="3.30.300.10:FF:000002">
    <property type="entry name" value="GMP synthase [glutamine-hydrolyzing]"/>
    <property type="match status" value="1"/>
</dbReference>
<keyword evidence="15" id="KW-1185">Reference proteome</keyword>
<comment type="catalytic activity">
    <reaction evidence="11">
        <text>XMP + L-glutamine + ATP + H2O = GMP + L-glutamate + AMP + diphosphate + 2 H(+)</text>
        <dbReference type="Rhea" id="RHEA:11680"/>
        <dbReference type="ChEBI" id="CHEBI:15377"/>
        <dbReference type="ChEBI" id="CHEBI:15378"/>
        <dbReference type="ChEBI" id="CHEBI:29985"/>
        <dbReference type="ChEBI" id="CHEBI:30616"/>
        <dbReference type="ChEBI" id="CHEBI:33019"/>
        <dbReference type="ChEBI" id="CHEBI:57464"/>
        <dbReference type="ChEBI" id="CHEBI:58115"/>
        <dbReference type="ChEBI" id="CHEBI:58359"/>
        <dbReference type="ChEBI" id="CHEBI:456215"/>
        <dbReference type="EC" id="6.3.5.2"/>
    </reaction>
</comment>
<organism evidence="14 15">
    <name type="scientific">Candidatus Palibaumannia cicadellinicola</name>
    <dbReference type="NCBI Taxonomy" id="186490"/>
    <lineage>
        <taxon>Bacteria</taxon>
        <taxon>Pseudomonadati</taxon>
        <taxon>Pseudomonadota</taxon>
        <taxon>Gammaproteobacteria</taxon>
        <taxon>Candidatus Palibaumannia</taxon>
    </lineage>
</organism>
<dbReference type="PRINTS" id="PR00099">
    <property type="entry name" value="CPSGATASE"/>
</dbReference>
<dbReference type="Pfam" id="PF00958">
    <property type="entry name" value="GMP_synt_C"/>
    <property type="match status" value="1"/>
</dbReference>
<keyword evidence="10 11" id="KW-0315">Glutamine amidotransferase</keyword>
<dbReference type="InterPro" id="IPR029062">
    <property type="entry name" value="Class_I_gatase-like"/>
</dbReference>
<evidence type="ECO:0000256" key="7">
    <source>
        <dbReference type="ARBA" id="ARBA00022749"/>
    </source>
</evidence>
<dbReference type="InterPro" id="IPR004739">
    <property type="entry name" value="GMP_synth_GATase"/>
</dbReference>
<dbReference type="CDD" id="cd01997">
    <property type="entry name" value="GMP_synthase_C"/>
    <property type="match status" value="1"/>
</dbReference>
<dbReference type="SUPFAM" id="SSF52402">
    <property type="entry name" value="Adenine nucleotide alpha hydrolases-like"/>
    <property type="match status" value="1"/>
</dbReference>
<accession>A0A0K2BLV1</accession>
<comment type="pathway">
    <text evidence="2 11">Purine metabolism; GMP biosynthesis; GMP from XMP (L-Gln route): step 1/1.</text>
</comment>
<dbReference type="Gene3D" id="3.30.300.10">
    <property type="match status" value="1"/>
</dbReference>
<evidence type="ECO:0000256" key="4">
    <source>
        <dbReference type="ARBA" id="ARBA00021562"/>
    </source>
</evidence>
<gene>
    <name evidence="11 14" type="primary">guaA</name>
    <name evidence="14" type="ORF">AB162_598</name>
</gene>
<dbReference type="OrthoDB" id="9802219at2"/>
<dbReference type="GO" id="GO:0005524">
    <property type="term" value="F:ATP binding"/>
    <property type="evidence" value="ECO:0007669"/>
    <property type="project" value="UniProtKB-UniRule"/>
</dbReference>
<dbReference type="Gene3D" id="3.40.50.620">
    <property type="entry name" value="HUPs"/>
    <property type="match status" value="1"/>
</dbReference>
<evidence type="ECO:0000256" key="5">
    <source>
        <dbReference type="ARBA" id="ARBA00022598"/>
    </source>
</evidence>
<dbReference type="InterPro" id="IPR001674">
    <property type="entry name" value="GMP_synth_C"/>
</dbReference>
<sequence>MNNHASRILIINFGSQYSQLLVRRIRELGVYSEIRSWDITEAQIREFSPSGIILSGGPESTTNNNSPRISEYVFKAGIPILGICYGMQTITVQLGGQVKKTITNREFGSTKLVVIKDSPLVRNMKYYTNEYGQLLLDVWMSHTDHITSIPKNFFSIASTKNCPFAIIANEDKLIYGVQFHPEVTHTSQGQQIIKNFVLDICNCKALWTPKQITIDAINYIREKVGNEKVILGLSGGVDSTVTAILLHKAIGDNLTCIFIDNGLLRLNEANQVLEIFSKNFGLKIISIKSENRFLRELHGIFDPEIKRKTIGRVFIEIFEEQALSLKKPVKWLAQGTIYPDIIESSVSTVSISKTNVIKSHHNVGGLPNKLKLKLIEPIKELFKDEVRKIGIELGLPYNMLYRHPFPGPGLGIRVLGEVKKEYCDLLRKADYIFIEELHEANLYNKLSQAFAVLLPIYSVGIMGDNRKYERVIALRAVETIDFMTAKWANIPYELLEKISNRIINEIYGISRVVYDISGKPPATIEWE</sequence>
<dbReference type="PRINTS" id="PR00097">
    <property type="entry name" value="ANTSNTHASEII"/>
</dbReference>
<evidence type="ECO:0000256" key="10">
    <source>
        <dbReference type="ARBA" id="ARBA00022962"/>
    </source>
</evidence>
<dbReference type="HAMAP" id="MF_00344">
    <property type="entry name" value="GMP_synthase"/>
    <property type="match status" value="1"/>
</dbReference>
<feature type="active site" evidence="11">
    <location>
        <position position="182"/>
    </location>
</feature>
<dbReference type="Pfam" id="PF00117">
    <property type="entry name" value="GATase"/>
    <property type="match status" value="1"/>
</dbReference>
<name>A0A0K2BLV1_9GAMM</name>
<dbReference type="EC" id="6.3.5.2" evidence="3 11"/>
<feature type="binding site" evidence="12">
    <location>
        <begin position="234"/>
        <end position="240"/>
    </location>
    <ligand>
        <name>ATP</name>
        <dbReference type="ChEBI" id="CHEBI:30616"/>
    </ligand>
</feature>
<dbReference type="PANTHER" id="PTHR11922:SF2">
    <property type="entry name" value="GMP SYNTHASE [GLUTAMINE-HYDROLYZING]"/>
    <property type="match status" value="1"/>
</dbReference>
<proteinExistence type="inferred from homology"/>
<dbReference type="NCBIfam" id="TIGR00884">
    <property type="entry name" value="guaA_Cterm"/>
    <property type="match status" value="1"/>
</dbReference>
<dbReference type="Proteomes" id="UP000056466">
    <property type="component" value="Chromosome"/>
</dbReference>
<dbReference type="NCBIfam" id="TIGR00888">
    <property type="entry name" value="guaA_Nterm"/>
    <property type="match status" value="1"/>
</dbReference>
<evidence type="ECO:0000313" key="15">
    <source>
        <dbReference type="Proteomes" id="UP000056466"/>
    </source>
</evidence>
<evidence type="ECO:0000256" key="9">
    <source>
        <dbReference type="ARBA" id="ARBA00022840"/>
    </source>
</evidence>
<dbReference type="FunFam" id="3.40.50.620:FF:000001">
    <property type="entry name" value="GMP synthase [glutamine-hydrolyzing]"/>
    <property type="match status" value="1"/>
</dbReference>
<dbReference type="GO" id="GO:0005829">
    <property type="term" value="C:cytosol"/>
    <property type="evidence" value="ECO:0007669"/>
    <property type="project" value="TreeGrafter"/>
</dbReference>
<dbReference type="RefSeq" id="WP_053097347.1">
    <property type="nucleotide sequence ID" value="NZ_CP011787.1"/>
</dbReference>